<evidence type="ECO:0000256" key="3">
    <source>
        <dbReference type="ARBA" id="ARBA00022723"/>
    </source>
</evidence>
<keyword evidence="5 7" id="KW-0408">Iron</keyword>
<dbReference type="Gene3D" id="1.10.630.10">
    <property type="entry name" value="Cytochrome P450"/>
    <property type="match status" value="1"/>
</dbReference>
<comment type="similarity">
    <text evidence="1 7">Belongs to the cytochrome P450 family.</text>
</comment>
<sequence length="394" mass="42763">MSDGQIAHPLETDRPTPFDPPLELRRRPPLSRLAYPDGHLGWVATGYSVTRAILADPRFSTRRELLHQPVGRDRAIEEPTPAEPGIFPHMDPPEHTRFRRLLSHHFGPRRVAELMPAIRRYTAEALDGMAGADSPIDLVASFAMPIPALVICELLGVRAEDRQRIQAATSVMNDLDSRPDQVFEAVMSITGTVRGALAGPSGDGLLAHAAATGELDEEELTNLGMVLLATGHLPTSSMLALGAFVLLTDPGQRARLAADPEPAVEELLRYLSILQFDVRRTALVDVEIDGHVIAAGETVVLALPVANRDPARFPDPDTLDVTRSATGHLAFGHGVHQCLGQHLARAELRVALTALFERFPDLRLAVPAAEVPTRDRMAVYGVDRLPVALPERGA</sequence>
<dbReference type="GO" id="GO:0016705">
    <property type="term" value="F:oxidoreductase activity, acting on paired donors, with incorporation or reduction of molecular oxygen"/>
    <property type="evidence" value="ECO:0007669"/>
    <property type="project" value="InterPro"/>
</dbReference>
<evidence type="ECO:0000256" key="6">
    <source>
        <dbReference type="ARBA" id="ARBA00023033"/>
    </source>
</evidence>
<dbReference type="PROSITE" id="PS00086">
    <property type="entry name" value="CYTOCHROME_P450"/>
    <property type="match status" value="1"/>
</dbReference>
<dbReference type="AlphaFoldDB" id="A0A1H6F208"/>
<keyword evidence="10" id="KW-1185">Reference proteome</keyword>
<keyword evidence="3 7" id="KW-0479">Metal-binding</keyword>
<dbReference type="EMBL" id="FNVT01000041">
    <property type="protein sequence ID" value="SEH03643.1"/>
    <property type="molecule type" value="Genomic_DNA"/>
</dbReference>
<dbReference type="PANTHER" id="PTHR46696:SF1">
    <property type="entry name" value="CYTOCHROME P450 YJIB-RELATED"/>
    <property type="match status" value="1"/>
</dbReference>
<evidence type="ECO:0000256" key="4">
    <source>
        <dbReference type="ARBA" id="ARBA00023002"/>
    </source>
</evidence>
<dbReference type="Pfam" id="PF00067">
    <property type="entry name" value="p450"/>
    <property type="match status" value="1"/>
</dbReference>
<gene>
    <name evidence="9" type="ORF">SAMN05444920_1419</name>
</gene>
<evidence type="ECO:0000313" key="9">
    <source>
        <dbReference type="EMBL" id="SEH03643.1"/>
    </source>
</evidence>
<evidence type="ECO:0000256" key="8">
    <source>
        <dbReference type="SAM" id="MobiDB-lite"/>
    </source>
</evidence>
<evidence type="ECO:0000313" key="10">
    <source>
        <dbReference type="Proteomes" id="UP000236732"/>
    </source>
</evidence>
<dbReference type="InterPro" id="IPR001128">
    <property type="entry name" value="Cyt_P450"/>
</dbReference>
<evidence type="ECO:0000256" key="1">
    <source>
        <dbReference type="ARBA" id="ARBA00010617"/>
    </source>
</evidence>
<dbReference type="InterPro" id="IPR036396">
    <property type="entry name" value="Cyt_P450_sf"/>
</dbReference>
<dbReference type="GO" id="GO:0005506">
    <property type="term" value="F:iron ion binding"/>
    <property type="evidence" value="ECO:0007669"/>
    <property type="project" value="InterPro"/>
</dbReference>
<dbReference type="Proteomes" id="UP000236732">
    <property type="component" value="Unassembled WGS sequence"/>
</dbReference>
<reference evidence="9 10" key="1">
    <citation type="submission" date="2016-10" db="EMBL/GenBank/DDBJ databases">
        <authorList>
            <person name="de Groot N.N."/>
        </authorList>
    </citation>
    <scope>NUCLEOTIDE SEQUENCE [LARGE SCALE GENOMIC DNA]</scope>
    <source>
        <strain evidence="9 10">CGMCC 4.7037</strain>
    </source>
</reference>
<keyword evidence="2 7" id="KW-0349">Heme</keyword>
<dbReference type="GO" id="GO:0004497">
    <property type="term" value="F:monooxygenase activity"/>
    <property type="evidence" value="ECO:0007669"/>
    <property type="project" value="UniProtKB-KW"/>
</dbReference>
<dbReference type="RefSeq" id="WP_103964633.1">
    <property type="nucleotide sequence ID" value="NZ_FNVT01000041.1"/>
</dbReference>
<keyword evidence="4 7" id="KW-0560">Oxidoreductase</keyword>
<proteinExistence type="inferred from homology"/>
<dbReference type="InterPro" id="IPR002397">
    <property type="entry name" value="Cyt_P450_B"/>
</dbReference>
<accession>A0A1H6F208</accession>
<evidence type="ECO:0000256" key="5">
    <source>
        <dbReference type="ARBA" id="ARBA00023004"/>
    </source>
</evidence>
<evidence type="ECO:0000256" key="2">
    <source>
        <dbReference type="ARBA" id="ARBA00022617"/>
    </source>
</evidence>
<dbReference type="InterPro" id="IPR017972">
    <property type="entry name" value="Cyt_P450_CS"/>
</dbReference>
<feature type="compositionally biased region" description="Basic and acidic residues" evidence="8">
    <location>
        <begin position="10"/>
        <end position="26"/>
    </location>
</feature>
<dbReference type="PANTHER" id="PTHR46696">
    <property type="entry name" value="P450, PUTATIVE (EUROFUNG)-RELATED"/>
    <property type="match status" value="1"/>
</dbReference>
<dbReference type="CDD" id="cd11030">
    <property type="entry name" value="CYP105-like"/>
    <property type="match status" value="1"/>
</dbReference>
<dbReference type="SUPFAM" id="SSF48264">
    <property type="entry name" value="Cytochrome P450"/>
    <property type="match status" value="1"/>
</dbReference>
<dbReference type="PRINTS" id="PR00359">
    <property type="entry name" value="BP450"/>
</dbReference>
<dbReference type="OrthoDB" id="3500910at2"/>
<name>A0A1H6F208_9ACTN</name>
<protein>
    <submittedName>
        <fullName evidence="9">Cytochrome P450</fullName>
    </submittedName>
</protein>
<keyword evidence="6 7" id="KW-0503">Monooxygenase</keyword>
<dbReference type="FunFam" id="1.10.630.10:FF:000018">
    <property type="entry name" value="Cytochrome P450 monooxygenase"/>
    <property type="match status" value="1"/>
</dbReference>
<feature type="region of interest" description="Disordered" evidence="8">
    <location>
        <begin position="1"/>
        <end position="26"/>
    </location>
</feature>
<dbReference type="GO" id="GO:0020037">
    <property type="term" value="F:heme binding"/>
    <property type="evidence" value="ECO:0007669"/>
    <property type="project" value="InterPro"/>
</dbReference>
<organism evidence="9 10">
    <name type="scientific">Nonomuraea solani</name>
    <dbReference type="NCBI Taxonomy" id="1144553"/>
    <lineage>
        <taxon>Bacteria</taxon>
        <taxon>Bacillati</taxon>
        <taxon>Actinomycetota</taxon>
        <taxon>Actinomycetes</taxon>
        <taxon>Streptosporangiales</taxon>
        <taxon>Streptosporangiaceae</taxon>
        <taxon>Nonomuraea</taxon>
    </lineage>
</organism>
<evidence type="ECO:0000256" key="7">
    <source>
        <dbReference type="RuleBase" id="RU000461"/>
    </source>
</evidence>